<keyword evidence="3" id="KW-1185">Reference proteome</keyword>
<dbReference type="Pfam" id="PF19457">
    <property type="entry name" value="DUF5994"/>
    <property type="match status" value="1"/>
</dbReference>
<dbReference type="STRING" id="455432.AWN90_02760"/>
<evidence type="ECO:0000256" key="1">
    <source>
        <dbReference type="SAM" id="MobiDB-lite"/>
    </source>
</evidence>
<proteinExistence type="predicted"/>
<name>A0A164KRR1_9NOCA</name>
<dbReference type="EMBL" id="LWGR01000012">
    <property type="protein sequence ID" value="KZM71661.1"/>
    <property type="molecule type" value="Genomic_DNA"/>
</dbReference>
<gene>
    <name evidence="2" type="ORF">AWN90_02760</name>
</gene>
<comment type="caution">
    <text evidence="2">The sequence shown here is derived from an EMBL/GenBank/DDBJ whole genome shotgun (WGS) entry which is preliminary data.</text>
</comment>
<reference evidence="2 3" key="1">
    <citation type="submission" date="2016-04" db="EMBL/GenBank/DDBJ databases">
        <authorList>
            <person name="Evans L.H."/>
            <person name="Alamgir A."/>
            <person name="Owens N."/>
            <person name="Weber N.D."/>
            <person name="Virtaneva K."/>
            <person name="Barbian K."/>
            <person name="Babar A."/>
            <person name="Rosenke K."/>
        </authorList>
    </citation>
    <scope>NUCLEOTIDE SEQUENCE [LARGE SCALE GENOMIC DNA]</scope>
    <source>
        <strain evidence="2 3">IFM 0406</strain>
    </source>
</reference>
<feature type="compositionally biased region" description="Low complexity" evidence="1">
    <location>
        <begin position="138"/>
        <end position="155"/>
    </location>
</feature>
<dbReference type="InterPro" id="IPR046036">
    <property type="entry name" value="DUF5994"/>
</dbReference>
<dbReference type="AlphaFoldDB" id="A0A164KRR1"/>
<sequence>MRRVLEVIDNGSTTMARLHIHRHTARRRIPPERTLRLRLKPESDGYIDGVWWPRSDRLATELPGLLSFLAIRRGSVCRVVYDQASWAPAPRQLTVDQHEVQLDAYPFEAGNTLYLFGSDNAMLVLQVIAPTADHDSPRSAAAPGASPLLSEPAGP</sequence>
<organism evidence="2 3">
    <name type="scientific">Nocardia terpenica</name>
    <dbReference type="NCBI Taxonomy" id="455432"/>
    <lineage>
        <taxon>Bacteria</taxon>
        <taxon>Bacillati</taxon>
        <taxon>Actinomycetota</taxon>
        <taxon>Actinomycetes</taxon>
        <taxon>Mycobacteriales</taxon>
        <taxon>Nocardiaceae</taxon>
        <taxon>Nocardia</taxon>
    </lineage>
</organism>
<accession>A0A164KRR1</accession>
<protein>
    <submittedName>
        <fullName evidence="2">Uncharacterized protein</fullName>
    </submittedName>
</protein>
<evidence type="ECO:0000313" key="2">
    <source>
        <dbReference type="EMBL" id="KZM71661.1"/>
    </source>
</evidence>
<feature type="region of interest" description="Disordered" evidence="1">
    <location>
        <begin position="134"/>
        <end position="155"/>
    </location>
</feature>
<evidence type="ECO:0000313" key="3">
    <source>
        <dbReference type="Proteomes" id="UP000076512"/>
    </source>
</evidence>
<dbReference type="Proteomes" id="UP000076512">
    <property type="component" value="Unassembled WGS sequence"/>
</dbReference>